<keyword evidence="17" id="KW-1185">Reference proteome</keyword>
<accession>A0ABT3FLE4</accession>
<evidence type="ECO:0000256" key="10">
    <source>
        <dbReference type="PROSITE-ProRule" id="PRU01360"/>
    </source>
</evidence>
<evidence type="ECO:0000256" key="3">
    <source>
        <dbReference type="ARBA" id="ARBA00022452"/>
    </source>
</evidence>
<evidence type="ECO:0000259" key="14">
    <source>
        <dbReference type="Pfam" id="PF00593"/>
    </source>
</evidence>
<dbReference type="InterPro" id="IPR036942">
    <property type="entry name" value="Beta-barrel_TonB_sf"/>
</dbReference>
<dbReference type="SUPFAM" id="SSF56935">
    <property type="entry name" value="Porins"/>
    <property type="match status" value="1"/>
</dbReference>
<dbReference type="PANTHER" id="PTHR30069:SF29">
    <property type="entry name" value="HEMOGLOBIN AND HEMOGLOBIN-HAPTOGLOBIN-BINDING PROTEIN 1-RELATED"/>
    <property type="match status" value="1"/>
</dbReference>
<dbReference type="NCBIfam" id="TIGR01786">
    <property type="entry name" value="TonB-hemlactrns"/>
    <property type="match status" value="1"/>
</dbReference>
<dbReference type="InterPro" id="IPR010949">
    <property type="entry name" value="TonB_Hb/transfer/lactofer_rcpt"/>
</dbReference>
<evidence type="ECO:0000256" key="8">
    <source>
        <dbReference type="ARBA" id="ARBA00023170"/>
    </source>
</evidence>
<keyword evidence="5 13" id="KW-0732">Signal</keyword>
<dbReference type="Pfam" id="PF07715">
    <property type="entry name" value="Plug"/>
    <property type="match status" value="1"/>
</dbReference>
<name>A0ABT3FLE4_9BACT</name>
<proteinExistence type="inferred from homology"/>
<comment type="caution">
    <text evidence="16">The sequence shown here is derived from an EMBL/GenBank/DDBJ whole genome shotgun (WGS) entry which is preliminary data.</text>
</comment>
<dbReference type="PANTHER" id="PTHR30069">
    <property type="entry name" value="TONB-DEPENDENT OUTER MEMBRANE RECEPTOR"/>
    <property type="match status" value="1"/>
</dbReference>
<evidence type="ECO:0000256" key="12">
    <source>
        <dbReference type="SAM" id="MobiDB-lite"/>
    </source>
</evidence>
<evidence type="ECO:0000256" key="13">
    <source>
        <dbReference type="SAM" id="SignalP"/>
    </source>
</evidence>
<dbReference type="Pfam" id="PF00593">
    <property type="entry name" value="TonB_dep_Rec_b-barrel"/>
    <property type="match status" value="1"/>
</dbReference>
<feature type="domain" description="TonB-dependent receptor-like beta-barrel" evidence="14">
    <location>
        <begin position="310"/>
        <end position="748"/>
    </location>
</feature>
<keyword evidence="3 10" id="KW-1134">Transmembrane beta strand</keyword>
<dbReference type="InterPro" id="IPR037066">
    <property type="entry name" value="Plug_dom_sf"/>
</dbReference>
<evidence type="ECO:0000259" key="15">
    <source>
        <dbReference type="Pfam" id="PF07715"/>
    </source>
</evidence>
<evidence type="ECO:0000313" key="16">
    <source>
        <dbReference type="EMBL" id="MCW1884400.1"/>
    </source>
</evidence>
<evidence type="ECO:0000256" key="2">
    <source>
        <dbReference type="ARBA" id="ARBA00022448"/>
    </source>
</evidence>
<keyword evidence="7 10" id="KW-0472">Membrane</keyword>
<reference evidence="16 17" key="1">
    <citation type="submission" date="2022-10" db="EMBL/GenBank/DDBJ databases">
        <title>Luteolibacter flavescens strain MCCC 1K03193, whole genome shotgun sequencing project.</title>
        <authorList>
            <person name="Zhao G."/>
            <person name="Shen L."/>
        </authorList>
    </citation>
    <scope>NUCLEOTIDE SEQUENCE [LARGE SCALE GENOMIC DNA]</scope>
    <source>
        <strain evidence="16 17">MCCC 1K03193</strain>
    </source>
</reference>
<evidence type="ECO:0000256" key="7">
    <source>
        <dbReference type="ARBA" id="ARBA00023136"/>
    </source>
</evidence>
<keyword evidence="8 16" id="KW-0675">Receptor</keyword>
<feature type="signal peptide" evidence="13">
    <location>
        <begin position="1"/>
        <end position="22"/>
    </location>
</feature>
<evidence type="ECO:0000256" key="11">
    <source>
        <dbReference type="RuleBase" id="RU003357"/>
    </source>
</evidence>
<keyword evidence="2 10" id="KW-0813">Transport</keyword>
<evidence type="ECO:0000256" key="5">
    <source>
        <dbReference type="ARBA" id="ARBA00022729"/>
    </source>
</evidence>
<dbReference type="EMBL" id="JAPDDS010000003">
    <property type="protein sequence ID" value="MCW1884400.1"/>
    <property type="molecule type" value="Genomic_DNA"/>
</dbReference>
<dbReference type="InterPro" id="IPR000531">
    <property type="entry name" value="Beta-barrel_TonB"/>
</dbReference>
<dbReference type="InterPro" id="IPR012910">
    <property type="entry name" value="Plug_dom"/>
</dbReference>
<dbReference type="Proteomes" id="UP001207930">
    <property type="component" value="Unassembled WGS sequence"/>
</dbReference>
<keyword evidence="9 10" id="KW-0998">Cell outer membrane</keyword>
<comment type="subcellular location">
    <subcellularLocation>
        <location evidence="1 10">Cell outer membrane</location>
        <topology evidence="1 10">Multi-pass membrane protein</topology>
    </subcellularLocation>
</comment>
<protein>
    <submittedName>
        <fullName evidence="16">TonB-dependent hemoglobin/transferrin/lactoferrin family receptor</fullName>
    </submittedName>
</protein>
<feature type="domain" description="TonB-dependent receptor plug" evidence="15">
    <location>
        <begin position="62"/>
        <end position="186"/>
    </location>
</feature>
<organism evidence="16 17">
    <name type="scientific">Luteolibacter flavescens</name>
    <dbReference type="NCBI Taxonomy" id="1859460"/>
    <lineage>
        <taxon>Bacteria</taxon>
        <taxon>Pseudomonadati</taxon>
        <taxon>Verrucomicrobiota</taxon>
        <taxon>Verrucomicrobiia</taxon>
        <taxon>Verrucomicrobiales</taxon>
        <taxon>Verrucomicrobiaceae</taxon>
        <taxon>Luteolibacter</taxon>
    </lineage>
</organism>
<dbReference type="Gene3D" id="2.40.170.20">
    <property type="entry name" value="TonB-dependent receptor, beta-barrel domain"/>
    <property type="match status" value="1"/>
</dbReference>
<evidence type="ECO:0000256" key="4">
    <source>
        <dbReference type="ARBA" id="ARBA00022692"/>
    </source>
</evidence>
<comment type="similarity">
    <text evidence="10 11">Belongs to the TonB-dependent receptor family.</text>
</comment>
<sequence length="797" mass="88309">MSPHPMLRILALAALCTPVAHSEEEEITPFPDDPPAASTGSVVEDLGEMVVVATRTKQRWLDTAGTVTRVDKDTLVQTGAQDLGGIVKYDPTVVVPFDMTTGDGAVAYAATGSASFNIRGTEGNRVGVEVDGIRQPPEYVSTSFDAGAETGAGGMGRDYFDPAMFQLVEILKGGASALYGSDALGGMVSMKTLSAEDLLGDDDWGGLLRTQYFSRNEGMAGQLGGAWRKGNFDFMLLYAARDGEETGNNGIIPPDPLQMESSAWLAKAGYTIGDHRFLLTWENYERNVHAEMRSALHPKIAMFNIFKKSIDNWQDIERQRLSLNWDWTPAAAPIDKLSTHLYRQDSTSASRNRSLNPPRTGFPPGWGINETEGRNRRQRIDFSTAITGITSIAEREFDLFGQKHFLLGGIDISREDSSNRFDRIETDGLVGFDEDTGQFYADTQTTVSDRISFAPSETWRLGFFLQDEIKPAERWTITPGVRFDFHEIKVDANQQYLERLSNLMGSDIQPSTGYDNFSISPRLDVVFQTTENTRVYAGYGMGIRNPTAEELTMIFDHPSGGFQQVTIPNPDLKEEVSHAFKVGYKGEKEIGRFAIEGFFTKYEDYIENNVPVGLLPDGTALSTTKNQGEAIIYGFEASGEWNVGESFQQMQGWTLGLNTGRAYGENETKDTALNTVEPWKTVGWVGWQETEAKYGARVMGTYTAAVTRTDDTTMNGRMFHPPSWFTLDLVTWWRPTEGLTINAGLNNIFDEKYWDWGTVRRSGGHMGLDTFGGQAGSVDDRTTAPGRNFYLSATYAF</sequence>
<evidence type="ECO:0000256" key="1">
    <source>
        <dbReference type="ARBA" id="ARBA00004571"/>
    </source>
</evidence>
<feature type="chain" id="PRO_5047018992" evidence="13">
    <location>
        <begin position="23"/>
        <end position="797"/>
    </location>
</feature>
<evidence type="ECO:0000313" key="17">
    <source>
        <dbReference type="Proteomes" id="UP001207930"/>
    </source>
</evidence>
<gene>
    <name evidence="16" type="ORF">OKA04_06625</name>
</gene>
<dbReference type="PROSITE" id="PS52016">
    <property type="entry name" value="TONB_DEPENDENT_REC_3"/>
    <property type="match status" value="1"/>
</dbReference>
<dbReference type="RefSeq" id="WP_264500360.1">
    <property type="nucleotide sequence ID" value="NZ_JAPDDS010000003.1"/>
</dbReference>
<feature type="compositionally biased region" description="Polar residues" evidence="12">
    <location>
        <begin position="346"/>
        <end position="357"/>
    </location>
</feature>
<dbReference type="CDD" id="cd01347">
    <property type="entry name" value="ligand_gated_channel"/>
    <property type="match status" value="1"/>
</dbReference>
<keyword evidence="6 11" id="KW-0798">TonB box</keyword>
<dbReference type="Gene3D" id="2.170.130.10">
    <property type="entry name" value="TonB-dependent receptor, plug domain"/>
    <property type="match status" value="1"/>
</dbReference>
<keyword evidence="4 10" id="KW-0812">Transmembrane</keyword>
<evidence type="ECO:0000256" key="6">
    <source>
        <dbReference type="ARBA" id="ARBA00023077"/>
    </source>
</evidence>
<dbReference type="InterPro" id="IPR039426">
    <property type="entry name" value="TonB-dep_rcpt-like"/>
</dbReference>
<feature type="region of interest" description="Disordered" evidence="12">
    <location>
        <begin position="346"/>
        <end position="370"/>
    </location>
</feature>
<evidence type="ECO:0000256" key="9">
    <source>
        <dbReference type="ARBA" id="ARBA00023237"/>
    </source>
</evidence>